<dbReference type="EMBL" id="JAPDGR010000110">
    <property type="protein sequence ID" value="KAJ2996044.1"/>
    <property type="molecule type" value="Genomic_DNA"/>
</dbReference>
<organism evidence="1 2">
    <name type="scientific">Xylaria curta</name>
    <dbReference type="NCBI Taxonomy" id="42375"/>
    <lineage>
        <taxon>Eukaryota</taxon>
        <taxon>Fungi</taxon>
        <taxon>Dikarya</taxon>
        <taxon>Ascomycota</taxon>
        <taxon>Pezizomycotina</taxon>
        <taxon>Sordariomycetes</taxon>
        <taxon>Xylariomycetidae</taxon>
        <taxon>Xylariales</taxon>
        <taxon>Xylariaceae</taxon>
        <taxon>Xylaria</taxon>
    </lineage>
</organism>
<accession>A0ACC1PMA5</accession>
<protein>
    <submittedName>
        <fullName evidence="1">Uncharacterized protein</fullName>
    </submittedName>
</protein>
<dbReference type="Proteomes" id="UP001143856">
    <property type="component" value="Unassembled WGS sequence"/>
</dbReference>
<comment type="caution">
    <text evidence="1">The sequence shown here is derived from an EMBL/GenBank/DDBJ whole genome shotgun (WGS) entry which is preliminary data.</text>
</comment>
<keyword evidence="2" id="KW-1185">Reference proteome</keyword>
<reference evidence="1" key="1">
    <citation type="submission" date="2022-10" db="EMBL/GenBank/DDBJ databases">
        <title>Genome Sequence of Xylaria curta.</title>
        <authorList>
            <person name="Buettner E."/>
        </authorList>
    </citation>
    <scope>NUCLEOTIDE SEQUENCE</scope>
    <source>
        <strain evidence="1">Babe10</strain>
    </source>
</reference>
<name>A0ACC1PMA5_9PEZI</name>
<gene>
    <name evidence="1" type="ORF">NUW58_g1096</name>
</gene>
<proteinExistence type="predicted"/>
<evidence type="ECO:0000313" key="2">
    <source>
        <dbReference type="Proteomes" id="UP001143856"/>
    </source>
</evidence>
<evidence type="ECO:0000313" key="1">
    <source>
        <dbReference type="EMBL" id="KAJ2996044.1"/>
    </source>
</evidence>
<sequence length="1207" mass="135872">MNQDLERAADLNGDLKSDDTLVRVDLESDGFWCGLVLDCELPVDYECIGAVSVAPGFVFKWVDDRVVATPEVLGRAIDEFLAELKQKHREDAKNPFLQALISHVENSRINDGLAQSEVSAQELQSSVLELDARKRTGKGYRLLHRLSPFLEIFKTVLKKCEAFAQVAPFGVAIAFVGARIVLEMALAVEEYLEIVVTAMEGIAEILEIYQKMSTSPDLGARLVRSYQRIITFCYKLSKVLSSSKAKGILPRAILTPLKKETEESLKGLQEEMHINLGISQAASPLFADKDRQARENAQQRALKNDIKRWIMGPSGVDFKGDRRFLDWHNSRNNAVLFYTAQPGSGKSVLASAIIYYLTKAEKKVAYFFYSFSKNSRRYVVDGLRILALQLLTSVGTPSDKLVDLYETESQLSPCLNNLRVTANLVFVSEALGKLTSKANIKAELKTFPKKPNGYYTRTLAKIDARGRMEQQVARRIFLILSSARQAMSIDELVDALAIQHKSQEYSAAHLPKEELIKDLCGPLIVIEQHASESNQSPDPKTCDLGVDESLHKYFVAPSNAHQEIGLDCLTYLMYKRYAKHMDLAFLDNGVPKEHAFLRYAATFWFQHLGDEYIDKPSTIVTTAVQEFISSKNFWNCLRVQSQVVPYLFERYTRQNRGFKMGIKGREWKGDDSFALPLPAWLGDVSPGNLLRDQSLCHFAEEWREVIITQPNGLDQCVSMNHFASSCWLKPLSKTNTVRCVNLAETFGNGILATVQIIGVGFSGKKLWVDVAYQTRHNPADVICRLKQPLFKANSQPQWSHQRLPIEFDMLQWAICPLVDGNIAGELVAWSVDTKSLDLIKVTREHNERIKVSSPITTSGMTSKIDWEILTHQSEKGADVEAFTHVIHISNKKGMSYEASSDKEGSADEGEFSDDDTASERPSDESTVGEETTDESDIESRSDDHKDTDCLIVIQQGHSPHWTKPWTHSPLIWSRIVCAVHPTEPLVAFMYTPAQLEVVDMKEKTERLIKVSDLMNKAENVLASVRAYTRTQDILRRMQSGKHIEKVVIKPHVHDADATFPMWIDMACINQTDAGEKASQTPLMRRIYSQAAAVIIWINDSEEAASNPIRYDLEPEEAYKTFVVTHAELHQDLEFLGLCNPVQRAAVCSDELGRQQYQYFSALSWVPNWDSKSLRRCLGTLSLDHLFNGNELAVLDVVLKYFSSAAVD</sequence>